<evidence type="ECO:0000313" key="2">
    <source>
        <dbReference type="Proteomes" id="UP001227192"/>
    </source>
</evidence>
<name>A0AAI9T6N3_PENTH</name>
<gene>
    <name evidence="1" type="ORF">VN97_g11674</name>
</gene>
<comment type="caution">
    <text evidence="1">The sequence shown here is derived from an EMBL/GenBank/DDBJ whole genome shotgun (WGS) entry which is preliminary data.</text>
</comment>
<evidence type="ECO:0000313" key="1">
    <source>
        <dbReference type="EMBL" id="KAJ9481786.1"/>
    </source>
</evidence>
<proteinExistence type="predicted"/>
<organism evidence="1 2">
    <name type="scientific">Penicillium thymicola</name>
    <dbReference type="NCBI Taxonomy" id="293382"/>
    <lineage>
        <taxon>Eukaryota</taxon>
        <taxon>Fungi</taxon>
        <taxon>Dikarya</taxon>
        <taxon>Ascomycota</taxon>
        <taxon>Pezizomycotina</taxon>
        <taxon>Eurotiomycetes</taxon>
        <taxon>Eurotiomycetidae</taxon>
        <taxon>Eurotiales</taxon>
        <taxon>Aspergillaceae</taxon>
        <taxon>Penicillium</taxon>
    </lineage>
</organism>
<protein>
    <submittedName>
        <fullName evidence="1">Uncharacterized protein</fullName>
    </submittedName>
</protein>
<feature type="non-terminal residue" evidence="1">
    <location>
        <position position="1"/>
    </location>
</feature>
<accession>A0AAI9T6N3</accession>
<reference evidence="1" key="1">
    <citation type="submission" date="2015-06" db="EMBL/GenBank/DDBJ databases">
        <authorList>
            <person name="Nguyen H."/>
        </authorList>
    </citation>
    <scope>NUCLEOTIDE SEQUENCE</scope>
    <source>
        <strain evidence="1">DAOM 180753</strain>
    </source>
</reference>
<sequence>DKKTLYQLSY</sequence>
<dbReference type="Proteomes" id="UP001227192">
    <property type="component" value="Unassembled WGS sequence"/>
</dbReference>
<reference evidence="1" key="2">
    <citation type="journal article" date="2016" name="Fungal Biol.">
        <title>Ochratoxin A production by Penicillium thymicola.</title>
        <authorList>
            <person name="Nguyen H.D.T."/>
            <person name="McMullin D.R."/>
            <person name="Ponomareva E."/>
            <person name="Riley R."/>
            <person name="Pomraning K.R."/>
            <person name="Baker S.E."/>
            <person name="Seifert K.A."/>
        </authorList>
    </citation>
    <scope>NUCLEOTIDE SEQUENCE</scope>
    <source>
        <strain evidence="1">DAOM 180753</strain>
    </source>
</reference>
<keyword evidence="2" id="KW-1185">Reference proteome</keyword>
<dbReference type="EMBL" id="LACB01000682">
    <property type="protein sequence ID" value="KAJ9481786.1"/>
    <property type="molecule type" value="Genomic_DNA"/>
</dbReference>